<dbReference type="STRING" id="1797469.A3F08_00045"/>
<evidence type="ECO:0000313" key="2">
    <source>
        <dbReference type="Proteomes" id="UP000176451"/>
    </source>
</evidence>
<sequence>MKTKYKLHKAIINNHQYSEAQHKQDEIFRKMSADQKLKVASGLWRLAKELAGDKIHYGKQRSQRSFN</sequence>
<protein>
    <submittedName>
        <fullName evidence="1">Uncharacterized protein</fullName>
    </submittedName>
</protein>
<accession>A0A1F5EEK2</accession>
<name>A0A1F5EEK2_9BACT</name>
<gene>
    <name evidence="1" type="ORF">A3F08_00045</name>
</gene>
<dbReference type="Proteomes" id="UP000176451">
    <property type="component" value="Unassembled WGS sequence"/>
</dbReference>
<dbReference type="AlphaFoldDB" id="A0A1F5EEK2"/>
<organism evidence="1 2">
    <name type="scientific">Candidatus Berkelbacteria bacterium RIFCSPHIGHO2_12_FULL_36_9</name>
    <dbReference type="NCBI Taxonomy" id="1797469"/>
    <lineage>
        <taxon>Bacteria</taxon>
        <taxon>Candidatus Berkelbacteria</taxon>
    </lineage>
</organism>
<reference evidence="1 2" key="1">
    <citation type="journal article" date="2016" name="Nat. Commun.">
        <title>Thousands of microbial genomes shed light on interconnected biogeochemical processes in an aquifer system.</title>
        <authorList>
            <person name="Anantharaman K."/>
            <person name="Brown C.T."/>
            <person name="Hug L.A."/>
            <person name="Sharon I."/>
            <person name="Castelle C.J."/>
            <person name="Probst A.J."/>
            <person name="Thomas B.C."/>
            <person name="Singh A."/>
            <person name="Wilkins M.J."/>
            <person name="Karaoz U."/>
            <person name="Brodie E.L."/>
            <person name="Williams K.H."/>
            <person name="Hubbard S.S."/>
            <person name="Banfield J.F."/>
        </authorList>
    </citation>
    <scope>NUCLEOTIDE SEQUENCE [LARGE SCALE GENOMIC DNA]</scope>
</reference>
<evidence type="ECO:0000313" key="1">
    <source>
        <dbReference type="EMBL" id="OGD65867.1"/>
    </source>
</evidence>
<dbReference type="EMBL" id="MEZV01000050">
    <property type="protein sequence ID" value="OGD65867.1"/>
    <property type="molecule type" value="Genomic_DNA"/>
</dbReference>
<comment type="caution">
    <text evidence="1">The sequence shown here is derived from an EMBL/GenBank/DDBJ whole genome shotgun (WGS) entry which is preliminary data.</text>
</comment>
<proteinExistence type="predicted"/>